<sequence length="275" mass="29673">MMYPPSGSGPGIHPPQPPPYAPWPQPPPARPPRRPWRIAVGLLLAGFGLLPLLGGGALIAKAYSNSRQTIHNPEYARQLWRNVPVETLFPPRLGREHPDKTYRDPNDERGWTRAAVSSGTSCRQALSGELARAAVKGGCVAALRATYLDDTGGTAATVALIAFRDNEYARQELQDVMSEADEKPDHVVRALAAPGTRWKDAARAGNGGWSIGNTPMYVAVTAGPADGRRAGRLPQPWGKRAHPQKEDREAWAHTAQGLAQSISTRVQAEARKVGP</sequence>
<keyword evidence="2" id="KW-0812">Transmembrane</keyword>
<gene>
    <name evidence="3" type="ORF">HD597_010136</name>
</gene>
<organism evidence="3 4">
    <name type="scientific">Nonomuraea thailandensis</name>
    <dbReference type="NCBI Taxonomy" id="1188745"/>
    <lineage>
        <taxon>Bacteria</taxon>
        <taxon>Bacillati</taxon>
        <taxon>Actinomycetota</taxon>
        <taxon>Actinomycetes</taxon>
        <taxon>Streptosporangiales</taxon>
        <taxon>Streptosporangiaceae</taxon>
        <taxon>Nonomuraea</taxon>
    </lineage>
</organism>
<protein>
    <recommendedName>
        <fullName evidence="5">Sensor domain-containing protein</fullName>
    </recommendedName>
</protein>
<evidence type="ECO:0000256" key="1">
    <source>
        <dbReference type="SAM" id="MobiDB-lite"/>
    </source>
</evidence>
<feature type="region of interest" description="Disordered" evidence="1">
    <location>
        <begin position="90"/>
        <end position="110"/>
    </location>
</feature>
<comment type="caution">
    <text evidence="3">The sequence shown here is derived from an EMBL/GenBank/DDBJ whole genome shotgun (WGS) entry which is preliminary data.</text>
</comment>
<name>A0A9X2KAM4_9ACTN</name>
<dbReference type="RefSeq" id="WP_253754472.1">
    <property type="nucleotide sequence ID" value="NZ_BAABKA010000023.1"/>
</dbReference>
<evidence type="ECO:0008006" key="5">
    <source>
        <dbReference type="Google" id="ProtNLM"/>
    </source>
</evidence>
<feature type="region of interest" description="Disordered" evidence="1">
    <location>
        <begin position="1"/>
        <end position="31"/>
    </location>
</feature>
<dbReference type="Proteomes" id="UP001139648">
    <property type="component" value="Unassembled WGS sequence"/>
</dbReference>
<dbReference type="AlphaFoldDB" id="A0A9X2KAM4"/>
<dbReference type="EMBL" id="JAMZEB010000002">
    <property type="protein sequence ID" value="MCP2363116.1"/>
    <property type="molecule type" value="Genomic_DNA"/>
</dbReference>
<evidence type="ECO:0000256" key="2">
    <source>
        <dbReference type="SAM" id="Phobius"/>
    </source>
</evidence>
<keyword evidence="2" id="KW-0472">Membrane</keyword>
<feature type="transmembrane region" description="Helical" evidence="2">
    <location>
        <begin position="36"/>
        <end position="60"/>
    </location>
</feature>
<feature type="compositionally biased region" description="Basic and acidic residues" evidence="1">
    <location>
        <begin position="93"/>
        <end position="110"/>
    </location>
</feature>
<evidence type="ECO:0000313" key="3">
    <source>
        <dbReference type="EMBL" id="MCP2363116.1"/>
    </source>
</evidence>
<keyword evidence="2" id="KW-1133">Transmembrane helix</keyword>
<reference evidence="3" key="1">
    <citation type="submission" date="2022-06" db="EMBL/GenBank/DDBJ databases">
        <title>Sequencing the genomes of 1000 actinobacteria strains.</title>
        <authorList>
            <person name="Klenk H.-P."/>
        </authorList>
    </citation>
    <scope>NUCLEOTIDE SEQUENCE</scope>
    <source>
        <strain evidence="3">DSM 46694</strain>
    </source>
</reference>
<keyword evidence="4" id="KW-1185">Reference proteome</keyword>
<feature type="region of interest" description="Disordered" evidence="1">
    <location>
        <begin position="227"/>
        <end position="253"/>
    </location>
</feature>
<evidence type="ECO:0000313" key="4">
    <source>
        <dbReference type="Proteomes" id="UP001139648"/>
    </source>
</evidence>
<proteinExistence type="predicted"/>
<feature type="compositionally biased region" description="Pro residues" evidence="1">
    <location>
        <begin position="12"/>
        <end position="30"/>
    </location>
</feature>
<accession>A0A9X2KAM4</accession>